<proteinExistence type="predicted"/>
<evidence type="ECO:0000313" key="2">
    <source>
        <dbReference type="Proteomes" id="UP001144673"/>
    </source>
</evidence>
<keyword evidence="2" id="KW-1185">Reference proteome</keyword>
<evidence type="ECO:0000313" key="1">
    <source>
        <dbReference type="EMBL" id="KAJ4153347.1"/>
    </source>
</evidence>
<accession>A0A9W8QCS7</accession>
<reference evidence="1" key="1">
    <citation type="journal article" date="2023" name="Access Microbiol">
        <title>De-novo genome assembly for Akanthomyces muscarius, a biocontrol agent of insect agricultural pests.</title>
        <authorList>
            <person name="Erdos Z."/>
            <person name="Studholme D.J."/>
            <person name="Raymond B."/>
            <person name="Sharma M."/>
        </authorList>
    </citation>
    <scope>NUCLEOTIDE SEQUENCE</scope>
    <source>
        <strain evidence="1">Ve6</strain>
    </source>
</reference>
<dbReference type="Proteomes" id="UP001144673">
    <property type="component" value="Chromosome 5"/>
</dbReference>
<protein>
    <submittedName>
        <fullName evidence="1">Uncharacterized protein</fullName>
    </submittedName>
</protein>
<dbReference type="AlphaFoldDB" id="A0A9W8QCS7"/>
<gene>
    <name evidence="1" type="ORF">LMH87_009837</name>
</gene>
<organism evidence="1 2">
    <name type="scientific">Akanthomyces muscarius</name>
    <name type="common">Entomopathogenic fungus</name>
    <name type="synonym">Lecanicillium muscarium</name>
    <dbReference type="NCBI Taxonomy" id="2231603"/>
    <lineage>
        <taxon>Eukaryota</taxon>
        <taxon>Fungi</taxon>
        <taxon>Dikarya</taxon>
        <taxon>Ascomycota</taxon>
        <taxon>Pezizomycotina</taxon>
        <taxon>Sordariomycetes</taxon>
        <taxon>Hypocreomycetidae</taxon>
        <taxon>Hypocreales</taxon>
        <taxon>Cordycipitaceae</taxon>
        <taxon>Akanthomyces</taxon>
    </lineage>
</organism>
<dbReference type="GeneID" id="80896996"/>
<dbReference type="KEGG" id="amus:LMH87_009837"/>
<name>A0A9W8QCS7_AKAMU</name>
<comment type="caution">
    <text evidence="1">The sequence shown here is derived from an EMBL/GenBank/DDBJ whole genome shotgun (WGS) entry which is preliminary data.</text>
</comment>
<dbReference type="RefSeq" id="XP_056054005.1">
    <property type="nucleotide sequence ID" value="XM_056196903.1"/>
</dbReference>
<dbReference type="EMBL" id="JAJHUN010000008">
    <property type="protein sequence ID" value="KAJ4153347.1"/>
    <property type="molecule type" value="Genomic_DNA"/>
</dbReference>
<sequence>MRGIACVSLYAWNIKPGCIYTTDCTRVKLIFTHLFLVAVNGFPSILPRVPYNPIPKWGVKFDPGANPEVV</sequence>